<accession>A0A554JAL9</accession>
<evidence type="ECO:0000256" key="4">
    <source>
        <dbReference type="ARBA" id="ARBA00022801"/>
    </source>
</evidence>
<gene>
    <name evidence="6" type="ORF">CEO22_495</name>
</gene>
<evidence type="ECO:0000256" key="1">
    <source>
        <dbReference type="ARBA" id="ARBA00001946"/>
    </source>
</evidence>
<proteinExistence type="predicted"/>
<dbReference type="GO" id="GO:0000287">
    <property type="term" value="F:magnesium ion binding"/>
    <property type="evidence" value="ECO:0007669"/>
    <property type="project" value="InterPro"/>
</dbReference>
<dbReference type="PANTHER" id="PTHR10286">
    <property type="entry name" value="INORGANIC PYROPHOSPHATASE"/>
    <property type="match status" value="1"/>
</dbReference>
<dbReference type="GO" id="GO:0004427">
    <property type="term" value="F:inorganic diphosphate phosphatase activity"/>
    <property type="evidence" value="ECO:0007669"/>
    <property type="project" value="UniProtKB-EC"/>
</dbReference>
<evidence type="ECO:0000313" key="6">
    <source>
        <dbReference type="EMBL" id="TSC65399.1"/>
    </source>
</evidence>
<dbReference type="Pfam" id="PF00719">
    <property type="entry name" value="Pyrophosphatase"/>
    <property type="match status" value="1"/>
</dbReference>
<sequence length="84" mass="9350">MLNQIPLGDKAPEIVNVIIEIPAGSHNKYEYDEALDAICLDRVNYTAMAHPYDYGFIPETRSDDGDHLDAFVILDHSVFPGCVV</sequence>
<protein>
    <recommendedName>
        <fullName evidence="2">inorganic diphosphatase</fullName>
        <ecNumber evidence="2">3.6.1.1</ecNumber>
    </recommendedName>
</protein>
<dbReference type="EMBL" id="VMFD01000045">
    <property type="protein sequence ID" value="TSC65399.1"/>
    <property type="molecule type" value="Genomic_DNA"/>
</dbReference>
<keyword evidence="5" id="KW-0460">Magnesium</keyword>
<organism evidence="6 7">
    <name type="scientific">Candidatus Berkelbacteria bacterium Gr01-1014_85</name>
    <dbReference type="NCBI Taxonomy" id="2017150"/>
    <lineage>
        <taxon>Bacteria</taxon>
        <taxon>Candidatus Berkelbacteria</taxon>
    </lineage>
</organism>
<dbReference type="GO" id="GO:0006796">
    <property type="term" value="P:phosphate-containing compound metabolic process"/>
    <property type="evidence" value="ECO:0007669"/>
    <property type="project" value="InterPro"/>
</dbReference>
<name>A0A554JAL9_9BACT</name>
<comment type="caution">
    <text evidence="6">The sequence shown here is derived from an EMBL/GenBank/DDBJ whole genome shotgun (WGS) entry which is preliminary data.</text>
</comment>
<evidence type="ECO:0000313" key="7">
    <source>
        <dbReference type="Proteomes" id="UP000316253"/>
    </source>
</evidence>
<feature type="non-terminal residue" evidence="6">
    <location>
        <position position="84"/>
    </location>
</feature>
<dbReference type="InterPro" id="IPR036649">
    <property type="entry name" value="Pyrophosphatase_sf"/>
</dbReference>
<evidence type="ECO:0000256" key="5">
    <source>
        <dbReference type="ARBA" id="ARBA00022842"/>
    </source>
</evidence>
<reference evidence="6 7" key="1">
    <citation type="submission" date="2017-08" db="EMBL/GenBank/DDBJ databases">
        <title>Mechanisms for carbon and nitrogen cycling indicate functional differentiation within the Candidate Phyla Radiation.</title>
        <authorList>
            <person name="Danczak R.E."/>
            <person name="Johnston M.D."/>
            <person name="Kenah C."/>
            <person name="Slattery M."/>
            <person name="Wrighton K.C."/>
            <person name="Wilkins M.J."/>
        </authorList>
    </citation>
    <scope>NUCLEOTIDE SEQUENCE [LARGE SCALE GENOMIC DNA]</scope>
    <source>
        <strain evidence="6">Gr01-1014_85</strain>
    </source>
</reference>
<dbReference type="GO" id="GO:0005737">
    <property type="term" value="C:cytoplasm"/>
    <property type="evidence" value="ECO:0007669"/>
    <property type="project" value="InterPro"/>
</dbReference>
<comment type="cofactor">
    <cofactor evidence="1">
        <name>Mg(2+)</name>
        <dbReference type="ChEBI" id="CHEBI:18420"/>
    </cofactor>
</comment>
<dbReference type="Gene3D" id="3.90.80.10">
    <property type="entry name" value="Inorganic pyrophosphatase"/>
    <property type="match status" value="1"/>
</dbReference>
<dbReference type="Proteomes" id="UP000316253">
    <property type="component" value="Unassembled WGS sequence"/>
</dbReference>
<keyword evidence="4" id="KW-0378">Hydrolase</keyword>
<dbReference type="AlphaFoldDB" id="A0A554JAL9"/>
<evidence type="ECO:0000256" key="3">
    <source>
        <dbReference type="ARBA" id="ARBA00022723"/>
    </source>
</evidence>
<dbReference type="SUPFAM" id="SSF50324">
    <property type="entry name" value="Inorganic pyrophosphatase"/>
    <property type="match status" value="1"/>
</dbReference>
<evidence type="ECO:0000256" key="2">
    <source>
        <dbReference type="ARBA" id="ARBA00012146"/>
    </source>
</evidence>
<dbReference type="EC" id="3.6.1.1" evidence="2"/>
<keyword evidence="3" id="KW-0479">Metal-binding</keyword>
<dbReference type="InterPro" id="IPR008162">
    <property type="entry name" value="Pyrophosphatase"/>
</dbReference>